<comment type="caution">
    <text evidence="1">The sequence shown here is derived from an EMBL/GenBank/DDBJ whole genome shotgun (WGS) entry which is preliminary data.</text>
</comment>
<dbReference type="RefSeq" id="WP_311484973.1">
    <property type="nucleotide sequence ID" value="NZ_JAVRHP010000062.1"/>
</dbReference>
<reference evidence="1 2" key="1">
    <citation type="submission" date="2023-09" db="EMBL/GenBank/DDBJ databases">
        <authorList>
            <person name="Rey-Velasco X."/>
        </authorList>
    </citation>
    <scope>NUCLEOTIDE SEQUENCE [LARGE SCALE GENOMIC DNA]</scope>
    <source>
        <strain evidence="1 2">F297</strain>
    </source>
</reference>
<sequence length="295" mass="34469">MKKFLLYILSILSILLVIFTVLDVFYTFAYTKGTPRNKISYLLSIEDEAIDYVFLGSSRVDNTIDSEIMEEVTGKKILNLGIQEVGLNDTFLMLQLLKKQNIQTETVFIQVDGKYNSNKNSGYLKSSIMPFIHDEQISILMKNRNKDFFFLKYLPFYRYLKYDYKNGFREVLNILLKNQPYVNLENGYYPLYGKSRKQLQTKLPEKISQTNPDIEAINRFAEKNNINVVYFMAPVCSEAENLDFAQKLDQKIPSLMDFSKLFLEKDDYFFDCSHLNDNGAKEFSKILGREISQLD</sequence>
<proteinExistence type="predicted"/>
<gene>
    <name evidence="1" type="ORF">RM529_11695</name>
</gene>
<evidence type="ECO:0008006" key="3">
    <source>
        <dbReference type="Google" id="ProtNLM"/>
    </source>
</evidence>
<organism evidence="1 2">
    <name type="scientific">Autumnicola edwardsiae</name>
    <dbReference type="NCBI Taxonomy" id="3075594"/>
    <lineage>
        <taxon>Bacteria</taxon>
        <taxon>Pseudomonadati</taxon>
        <taxon>Bacteroidota</taxon>
        <taxon>Flavobacteriia</taxon>
        <taxon>Flavobacteriales</taxon>
        <taxon>Flavobacteriaceae</taxon>
        <taxon>Autumnicola</taxon>
    </lineage>
</organism>
<accession>A0ABU3CX13</accession>
<protein>
    <recommendedName>
        <fullName evidence="3">SGNH/GDSL hydrolase family protein</fullName>
    </recommendedName>
</protein>
<name>A0ABU3CX13_9FLAO</name>
<evidence type="ECO:0000313" key="1">
    <source>
        <dbReference type="EMBL" id="MDT0650816.1"/>
    </source>
</evidence>
<dbReference type="EMBL" id="JAVRHP010000062">
    <property type="protein sequence ID" value="MDT0650816.1"/>
    <property type="molecule type" value="Genomic_DNA"/>
</dbReference>
<keyword evidence="2" id="KW-1185">Reference proteome</keyword>
<evidence type="ECO:0000313" key="2">
    <source>
        <dbReference type="Proteomes" id="UP001248819"/>
    </source>
</evidence>
<dbReference type="Proteomes" id="UP001248819">
    <property type="component" value="Unassembled WGS sequence"/>
</dbReference>